<feature type="domain" description="BD-FAE-like" evidence="2">
    <location>
        <begin position="101"/>
        <end position="192"/>
    </location>
</feature>
<dbReference type="EMBL" id="DVIT01000054">
    <property type="protein sequence ID" value="HIS48379.1"/>
    <property type="molecule type" value="Genomic_DNA"/>
</dbReference>
<dbReference type="PANTHER" id="PTHR48081:SF6">
    <property type="entry name" value="PEPTIDASE S9 PROLYL OLIGOPEPTIDASE CATALYTIC DOMAIN-CONTAINING PROTEIN"/>
    <property type="match status" value="1"/>
</dbReference>
<name>A0A9D1F6H3_9FIRM</name>
<organism evidence="3 4">
    <name type="scientific">Candidatus Scybalocola faecigallinarum</name>
    <dbReference type="NCBI Taxonomy" id="2840941"/>
    <lineage>
        <taxon>Bacteria</taxon>
        <taxon>Bacillati</taxon>
        <taxon>Bacillota</taxon>
        <taxon>Clostridia</taxon>
        <taxon>Lachnospirales</taxon>
        <taxon>Lachnospiraceae</taxon>
        <taxon>Lachnospiraceae incertae sedis</taxon>
        <taxon>Candidatus Scybalocola (ex Gilroy et al. 2021)</taxon>
    </lineage>
</organism>
<accession>A0A9D1F6H3</accession>
<dbReference type="AlphaFoldDB" id="A0A9D1F6H3"/>
<evidence type="ECO:0000313" key="4">
    <source>
        <dbReference type="Proteomes" id="UP000823927"/>
    </source>
</evidence>
<dbReference type="Gene3D" id="3.40.50.1820">
    <property type="entry name" value="alpha/beta hydrolase"/>
    <property type="match status" value="1"/>
</dbReference>
<gene>
    <name evidence="3" type="ORF">IAB46_12660</name>
</gene>
<dbReference type="InterPro" id="IPR050300">
    <property type="entry name" value="GDXG_lipolytic_enzyme"/>
</dbReference>
<comment type="caution">
    <text evidence="3">The sequence shown here is derived from an EMBL/GenBank/DDBJ whole genome shotgun (WGS) entry which is preliminary data.</text>
</comment>
<dbReference type="Proteomes" id="UP000823927">
    <property type="component" value="Unassembled WGS sequence"/>
</dbReference>
<dbReference type="Pfam" id="PF20434">
    <property type="entry name" value="BD-FAE"/>
    <property type="match status" value="1"/>
</dbReference>
<dbReference type="SUPFAM" id="SSF53474">
    <property type="entry name" value="alpha/beta-Hydrolases"/>
    <property type="match status" value="1"/>
</dbReference>
<reference evidence="3" key="2">
    <citation type="journal article" date="2021" name="PeerJ">
        <title>Extensive microbial diversity within the chicken gut microbiome revealed by metagenomics and culture.</title>
        <authorList>
            <person name="Gilroy R."/>
            <person name="Ravi A."/>
            <person name="Getino M."/>
            <person name="Pursley I."/>
            <person name="Horton D.L."/>
            <person name="Alikhan N.F."/>
            <person name="Baker D."/>
            <person name="Gharbi K."/>
            <person name="Hall N."/>
            <person name="Watson M."/>
            <person name="Adriaenssens E.M."/>
            <person name="Foster-Nyarko E."/>
            <person name="Jarju S."/>
            <person name="Secka A."/>
            <person name="Antonio M."/>
            <person name="Oren A."/>
            <person name="Chaudhuri R.R."/>
            <person name="La Ragione R."/>
            <person name="Hildebrand F."/>
            <person name="Pallen M.J."/>
        </authorList>
    </citation>
    <scope>NUCLEOTIDE SEQUENCE</scope>
    <source>
        <strain evidence="3">CHK178-757</strain>
    </source>
</reference>
<protein>
    <submittedName>
        <fullName evidence="3">Alpha/beta hydrolase</fullName>
    </submittedName>
</protein>
<proteinExistence type="predicted"/>
<sequence length="286" mass="32314">MINAHTKVVNVIDDPLFKGYGRLIFPTAFGRPSSSMTLSQVGQLLIYHNYVNTDVTVDVIRELEKQRMEGTKIFYDIYTEDEKRQDPEKRDTGLFFFRGNKNAPFAVICAGGGFYYVGSIHESMPHALWLARHGYNAFALVYRTRTADAACQDLSRAISFIFAHKDELGVDTNGYSLWGGSAGARMAAYTGSFGPVPRAAAVIMQYTGYSLYTQQDPPTYACVGGRDYIADWRIMKRRLDCLEKCGISTEFHMYPNLKHGFGLGIETQAQGWIDDALRFWERNRKA</sequence>
<dbReference type="PANTHER" id="PTHR48081">
    <property type="entry name" value="AB HYDROLASE SUPERFAMILY PROTEIN C4A8.06C"/>
    <property type="match status" value="1"/>
</dbReference>
<dbReference type="InterPro" id="IPR049492">
    <property type="entry name" value="BD-FAE-like_dom"/>
</dbReference>
<evidence type="ECO:0000259" key="2">
    <source>
        <dbReference type="Pfam" id="PF20434"/>
    </source>
</evidence>
<evidence type="ECO:0000256" key="1">
    <source>
        <dbReference type="ARBA" id="ARBA00022801"/>
    </source>
</evidence>
<keyword evidence="1 3" id="KW-0378">Hydrolase</keyword>
<evidence type="ECO:0000313" key="3">
    <source>
        <dbReference type="EMBL" id="HIS48379.1"/>
    </source>
</evidence>
<reference evidence="3" key="1">
    <citation type="submission" date="2020-10" db="EMBL/GenBank/DDBJ databases">
        <authorList>
            <person name="Gilroy R."/>
        </authorList>
    </citation>
    <scope>NUCLEOTIDE SEQUENCE</scope>
    <source>
        <strain evidence="3">CHK178-757</strain>
    </source>
</reference>
<dbReference type="InterPro" id="IPR029058">
    <property type="entry name" value="AB_hydrolase_fold"/>
</dbReference>
<dbReference type="GO" id="GO:0016787">
    <property type="term" value="F:hydrolase activity"/>
    <property type="evidence" value="ECO:0007669"/>
    <property type="project" value="UniProtKB-KW"/>
</dbReference>